<gene>
    <name evidence="2" type="ORF">TVAG_607010</name>
</gene>
<evidence type="ECO:0000313" key="3">
    <source>
        <dbReference type="Proteomes" id="UP000001542"/>
    </source>
</evidence>
<dbReference type="VEuPathDB" id="TrichDB:TVAG_607010"/>
<proteinExistence type="predicted"/>
<organism evidence="2 3">
    <name type="scientific">Trichomonas vaginalis (strain ATCC PRA-98 / G3)</name>
    <dbReference type="NCBI Taxonomy" id="412133"/>
    <lineage>
        <taxon>Eukaryota</taxon>
        <taxon>Metamonada</taxon>
        <taxon>Parabasalia</taxon>
        <taxon>Trichomonadida</taxon>
        <taxon>Trichomonadidae</taxon>
        <taxon>Trichomonas</taxon>
    </lineage>
</organism>
<dbReference type="KEGG" id="tva:4741008"/>
<reference evidence="2" key="2">
    <citation type="journal article" date="2007" name="Science">
        <title>Draft genome sequence of the sexually transmitted pathogen Trichomonas vaginalis.</title>
        <authorList>
            <person name="Carlton J.M."/>
            <person name="Hirt R.P."/>
            <person name="Silva J.C."/>
            <person name="Delcher A.L."/>
            <person name="Schatz M."/>
            <person name="Zhao Q."/>
            <person name="Wortman J.R."/>
            <person name="Bidwell S.L."/>
            <person name="Alsmark U.C.M."/>
            <person name="Besteiro S."/>
            <person name="Sicheritz-Ponten T."/>
            <person name="Noel C.J."/>
            <person name="Dacks J.B."/>
            <person name="Foster P.G."/>
            <person name="Simillion C."/>
            <person name="Van de Peer Y."/>
            <person name="Miranda-Saavedra D."/>
            <person name="Barton G.J."/>
            <person name="Westrop G.D."/>
            <person name="Mueller S."/>
            <person name="Dessi D."/>
            <person name="Fiori P.L."/>
            <person name="Ren Q."/>
            <person name="Paulsen I."/>
            <person name="Zhang H."/>
            <person name="Bastida-Corcuera F.D."/>
            <person name="Simoes-Barbosa A."/>
            <person name="Brown M.T."/>
            <person name="Hayes R.D."/>
            <person name="Mukherjee M."/>
            <person name="Okumura C.Y."/>
            <person name="Schneider R."/>
            <person name="Smith A.J."/>
            <person name="Vanacova S."/>
            <person name="Villalvazo M."/>
            <person name="Haas B.J."/>
            <person name="Pertea M."/>
            <person name="Feldblyum T.V."/>
            <person name="Utterback T.R."/>
            <person name="Shu C.L."/>
            <person name="Osoegawa K."/>
            <person name="de Jong P.J."/>
            <person name="Hrdy I."/>
            <person name="Horvathova L."/>
            <person name="Zubacova Z."/>
            <person name="Dolezal P."/>
            <person name="Malik S.B."/>
            <person name="Logsdon J.M. Jr."/>
            <person name="Henze K."/>
            <person name="Gupta A."/>
            <person name="Wang C.C."/>
            <person name="Dunne R.L."/>
            <person name="Upcroft J.A."/>
            <person name="Upcroft P."/>
            <person name="White O."/>
            <person name="Salzberg S.L."/>
            <person name="Tang P."/>
            <person name="Chiu C.-H."/>
            <person name="Lee Y.-S."/>
            <person name="Embley T.M."/>
            <person name="Coombs G.H."/>
            <person name="Mottram J.C."/>
            <person name="Tachezy J."/>
            <person name="Fraser-Liggett C.M."/>
            <person name="Johnson P.J."/>
        </authorList>
    </citation>
    <scope>NUCLEOTIDE SEQUENCE [LARGE SCALE GENOMIC DNA]</scope>
    <source>
        <strain evidence="2">G3</strain>
    </source>
</reference>
<dbReference type="RefSeq" id="XP_001296307.1">
    <property type="nucleotide sequence ID" value="XM_001296306.1"/>
</dbReference>
<evidence type="ECO:0000313" key="2">
    <source>
        <dbReference type="EMBL" id="EAX83377.1"/>
    </source>
</evidence>
<dbReference type="EMBL" id="DS115975">
    <property type="protein sequence ID" value="EAX83377.1"/>
    <property type="molecule type" value="Genomic_DNA"/>
</dbReference>
<reference evidence="2" key="1">
    <citation type="submission" date="2006-10" db="EMBL/GenBank/DDBJ databases">
        <authorList>
            <person name="Amadeo P."/>
            <person name="Zhao Q."/>
            <person name="Wortman J."/>
            <person name="Fraser-Liggett C."/>
            <person name="Carlton J."/>
        </authorList>
    </citation>
    <scope>NUCLEOTIDE SEQUENCE</scope>
    <source>
        <strain evidence="2">G3</strain>
    </source>
</reference>
<dbReference type="AlphaFoldDB" id="A2GHJ0"/>
<dbReference type="Proteomes" id="UP000001542">
    <property type="component" value="Unassembled WGS sequence"/>
</dbReference>
<name>A2GHJ0_TRIV3</name>
<dbReference type="InParanoid" id="A2GHJ0"/>
<protein>
    <submittedName>
        <fullName evidence="2">Uncharacterized protein</fullName>
    </submittedName>
</protein>
<keyword evidence="3" id="KW-1185">Reference proteome</keyword>
<evidence type="ECO:0000256" key="1">
    <source>
        <dbReference type="SAM" id="MobiDB-lite"/>
    </source>
</evidence>
<sequence length="189" mass="21359">MHHGGLFETEVSRPMTPIHYVSEIGDLPEVFTLPKTTRNHAKKLVPKQTGLRFAPKNVVSLDIESIPKSCPTSARRPKSVMTKQPFKSFGRSPSRPQSRLPTTNEIKNLRKQVESNQPRVIHWGSSTDQMPYYNNLNIEVEPEEPNPDNIIKDQEEIDISRPLQPVGLISNTASIMDYCGIPSSLTFIR</sequence>
<feature type="region of interest" description="Disordered" evidence="1">
    <location>
        <begin position="69"/>
        <end position="101"/>
    </location>
</feature>
<accession>A2GHJ0</accession>
<dbReference type="VEuPathDB" id="TrichDB:TVAGG3_0450900"/>